<gene>
    <name evidence="3" type="ORF">A3F00_03495</name>
</gene>
<dbReference type="Gene3D" id="3.40.50.300">
    <property type="entry name" value="P-loop containing nucleotide triphosphate hydrolases"/>
    <property type="match status" value="2"/>
</dbReference>
<dbReference type="SUPFAM" id="SSF75712">
    <property type="entry name" value="Rad50 coiled-coil Zn hook"/>
    <property type="match status" value="1"/>
</dbReference>
<feature type="domain" description="Rad50/SbcC-type AAA" evidence="2">
    <location>
        <begin position="5"/>
        <end position="220"/>
    </location>
</feature>
<dbReference type="Pfam" id="PF13476">
    <property type="entry name" value="AAA_23"/>
    <property type="match status" value="1"/>
</dbReference>
<dbReference type="GO" id="GO:0006302">
    <property type="term" value="P:double-strand break repair"/>
    <property type="evidence" value="ECO:0007669"/>
    <property type="project" value="InterPro"/>
</dbReference>
<dbReference type="InterPro" id="IPR027417">
    <property type="entry name" value="P-loop_NTPase"/>
</dbReference>
<evidence type="ECO:0000259" key="2">
    <source>
        <dbReference type="Pfam" id="PF13476"/>
    </source>
</evidence>
<evidence type="ECO:0000313" key="4">
    <source>
        <dbReference type="Proteomes" id="UP000176527"/>
    </source>
</evidence>
<keyword evidence="1" id="KW-0175">Coiled coil</keyword>
<name>A0A1F5KCP9_9BACT</name>
<reference evidence="3 4" key="1">
    <citation type="journal article" date="2016" name="Nat. Commun.">
        <title>Thousands of microbial genomes shed light on interconnected biogeochemical processes in an aquifer system.</title>
        <authorList>
            <person name="Anantharaman K."/>
            <person name="Brown C.T."/>
            <person name="Hug L.A."/>
            <person name="Sharon I."/>
            <person name="Castelle C.J."/>
            <person name="Probst A.J."/>
            <person name="Thomas B.C."/>
            <person name="Singh A."/>
            <person name="Wilkins M.J."/>
            <person name="Karaoz U."/>
            <person name="Brodie E.L."/>
            <person name="Williams K.H."/>
            <person name="Hubbard S.S."/>
            <person name="Banfield J.F."/>
        </authorList>
    </citation>
    <scope>NUCLEOTIDE SEQUENCE [LARGE SCALE GENOMIC DNA]</scope>
</reference>
<dbReference type="PANTHER" id="PTHR32114:SF2">
    <property type="entry name" value="ABC TRANSPORTER ABCH.3"/>
    <property type="match status" value="1"/>
</dbReference>
<feature type="coiled-coil region" evidence="1">
    <location>
        <begin position="164"/>
        <end position="405"/>
    </location>
</feature>
<dbReference type="GO" id="GO:0016887">
    <property type="term" value="F:ATP hydrolysis activity"/>
    <property type="evidence" value="ECO:0007669"/>
    <property type="project" value="InterPro"/>
</dbReference>
<evidence type="ECO:0000256" key="1">
    <source>
        <dbReference type="SAM" id="Coils"/>
    </source>
</evidence>
<dbReference type="EMBL" id="MFDE01000014">
    <property type="protein sequence ID" value="OGE38706.1"/>
    <property type="molecule type" value="Genomic_DNA"/>
</dbReference>
<dbReference type="AlphaFoldDB" id="A0A1F5KCP9"/>
<comment type="caution">
    <text evidence="3">The sequence shown here is derived from an EMBL/GenBank/DDBJ whole genome shotgun (WGS) entry which is preliminary data.</text>
</comment>
<dbReference type="PANTHER" id="PTHR32114">
    <property type="entry name" value="ABC TRANSPORTER ABCH.3"/>
    <property type="match status" value="1"/>
</dbReference>
<protein>
    <recommendedName>
        <fullName evidence="2">Rad50/SbcC-type AAA domain-containing protein</fullName>
    </recommendedName>
</protein>
<dbReference type="InterPro" id="IPR038729">
    <property type="entry name" value="Rad50/SbcC_AAA"/>
</dbReference>
<sequence length="722" mass="82453">MIPVKLKLHNFTSYGENVPELDFTKFHLAAISGQNGAGKSSILDAITWCVWGWSRAGDNADQLVRLGASDMQVEFSFDLDGHKFTVKRNRTTKHGGTSALEFWSGSHNLTEGTIKVTQQKIIDTLHLSFETFTNSSFLRQGHADEFTTKGPTDRKRILADILGLAHYDILEEKAREKVKEAENKLKLLEYQLLEIDAELSQKEKSQEKKIAAEKKISEVEINISILEKELKNLTDQKATLNAAKEQQYKLKQTLSDLQKERDKILAQGKSRAEKIKQLHEQLKELPIIDEKIRKLKALEKEKDEYTIIRQKKSDLENEFNRIKYSLDLKNKDKQTLEKKISEAKSQVEDLSKESAKCPTCGQEIGKDSKHRVLDEVELKIRDLESEKVKIETADEELNIKNLESEIALIKTDDHKYQEILQKLTELPNLQERREKSIAAEATLESENKVRLELLSLFNNKKSQVENLEEEVKKLPSVDEDLANIQTVISQKDSELGSSRTEEKEYQNQLGQAKELISRVEQMEKLSKQKLEEKSILQKEKEAFEELSLAFGKKGIQAMIIETAIPEIEDEANRLLGKLTEGRMKVAFVTQKETKTKVETSEGKMHTTVETLDIVISDEMGERPYELYSGGETFRVNFAIRIALSKLLTRRAGAKLQFLIIDEGFGTQDTEGRSRVVEVLDTIKNDFEKILIITHLEELKEEFPTRIEVSKNSGGSTFQVIES</sequence>
<dbReference type="SUPFAM" id="SSF52540">
    <property type="entry name" value="P-loop containing nucleoside triphosphate hydrolases"/>
    <property type="match status" value="2"/>
</dbReference>
<dbReference type="Pfam" id="PF13558">
    <property type="entry name" value="SbcC_Walker_B"/>
    <property type="match status" value="1"/>
</dbReference>
<evidence type="ECO:0000313" key="3">
    <source>
        <dbReference type="EMBL" id="OGE38706.1"/>
    </source>
</evidence>
<dbReference type="Proteomes" id="UP000176527">
    <property type="component" value="Unassembled WGS sequence"/>
</dbReference>
<feature type="coiled-coil region" evidence="1">
    <location>
        <begin position="502"/>
        <end position="542"/>
    </location>
</feature>
<dbReference type="Gene3D" id="1.10.287.510">
    <property type="entry name" value="Helix hairpin bin"/>
    <property type="match status" value="1"/>
</dbReference>
<organism evidence="3 4">
    <name type="scientific">Candidatus Daviesbacteria bacterium RIFCSPHIGHO2_12_FULL_37_11</name>
    <dbReference type="NCBI Taxonomy" id="1797777"/>
    <lineage>
        <taxon>Bacteria</taxon>
        <taxon>Candidatus Daviesiibacteriota</taxon>
    </lineage>
</organism>
<accession>A0A1F5KCP9</accession>
<proteinExistence type="predicted"/>